<organism evidence="1">
    <name type="scientific">Arion vulgaris</name>
    <dbReference type="NCBI Taxonomy" id="1028688"/>
    <lineage>
        <taxon>Eukaryota</taxon>
        <taxon>Metazoa</taxon>
        <taxon>Spiralia</taxon>
        <taxon>Lophotrochozoa</taxon>
        <taxon>Mollusca</taxon>
        <taxon>Gastropoda</taxon>
        <taxon>Heterobranchia</taxon>
        <taxon>Euthyneura</taxon>
        <taxon>Panpulmonata</taxon>
        <taxon>Eupulmonata</taxon>
        <taxon>Stylommatophora</taxon>
        <taxon>Helicina</taxon>
        <taxon>Arionoidea</taxon>
        <taxon>Arionidae</taxon>
        <taxon>Arion</taxon>
    </lineage>
</organism>
<dbReference type="EMBL" id="HACG01034041">
    <property type="protein sequence ID" value="CEK80906.1"/>
    <property type="molecule type" value="Transcribed_RNA"/>
</dbReference>
<accession>A0A0B7ALP8</accession>
<proteinExistence type="predicted"/>
<reference evidence="1" key="1">
    <citation type="submission" date="2014-12" db="EMBL/GenBank/DDBJ databases">
        <title>Insight into the proteome of Arion vulgaris.</title>
        <authorList>
            <person name="Aradska J."/>
            <person name="Bulat T."/>
            <person name="Smidak R."/>
            <person name="Sarate P."/>
            <person name="Gangsoo J."/>
            <person name="Sialana F."/>
            <person name="Bilban M."/>
            <person name="Lubec G."/>
        </authorList>
    </citation>
    <scope>NUCLEOTIDE SEQUENCE</scope>
    <source>
        <tissue evidence="1">Skin</tissue>
    </source>
</reference>
<dbReference type="AlphaFoldDB" id="A0A0B7ALP8"/>
<evidence type="ECO:0000313" key="1">
    <source>
        <dbReference type="EMBL" id="CEK80906.1"/>
    </source>
</evidence>
<sequence length="83" mass="9650">MGHTMKIVKNVSFYFWESSTFHSTAVLQSIPTNDLYFPKYVTFTKYSDTLQNFALHKVRYSSFTKYINGHFTTSQSMSVSQSI</sequence>
<gene>
    <name evidence="1" type="primary">ORF123344</name>
</gene>
<name>A0A0B7ALP8_9EUPU</name>
<protein>
    <submittedName>
        <fullName evidence="1">Uncharacterized protein</fullName>
    </submittedName>
</protein>